<keyword evidence="1" id="KW-1133">Transmembrane helix</keyword>
<organism evidence="2 3">
    <name type="scientific">Luethyella okanaganae</name>
    <dbReference type="NCBI Taxonomy" id="69372"/>
    <lineage>
        <taxon>Bacteria</taxon>
        <taxon>Bacillati</taxon>
        <taxon>Actinomycetota</taxon>
        <taxon>Actinomycetes</taxon>
        <taxon>Micrococcales</taxon>
        <taxon>Microbacteriaceae</taxon>
        <taxon>Luethyella</taxon>
    </lineage>
</organism>
<keyword evidence="1" id="KW-0472">Membrane</keyword>
<dbReference type="RefSeq" id="WP_386728204.1">
    <property type="nucleotide sequence ID" value="NZ_JBHSTP010000001.1"/>
</dbReference>
<proteinExistence type="predicted"/>
<dbReference type="EMBL" id="JBHSTP010000001">
    <property type="protein sequence ID" value="MFC6355412.1"/>
    <property type="molecule type" value="Genomic_DNA"/>
</dbReference>
<sequence>MTYEQTPPAQPAPGMYPHPAYVVAAPPKNGYATTALVLGICGFVLMGIPFFIGWVLGGVPDTLAVIFGIIGINRAATLGGVGKGEAIAGLVLACVSLLSVLIGAGSIW</sequence>
<accession>A0ABW1VDS8</accession>
<name>A0ABW1VDS8_9MICO</name>
<reference evidence="3" key="1">
    <citation type="journal article" date="2019" name="Int. J. Syst. Evol. Microbiol.">
        <title>The Global Catalogue of Microorganisms (GCM) 10K type strain sequencing project: providing services to taxonomists for standard genome sequencing and annotation.</title>
        <authorList>
            <consortium name="The Broad Institute Genomics Platform"/>
            <consortium name="The Broad Institute Genome Sequencing Center for Infectious Disease"/>
            <person name="Wu L."/>
            <person name="Ma J."/>
        </authorList>
    </citation>
    <scope>NUCLEOTIDE SEQUENCE [LARGE SCALE GENOMIC DNA]</scope>
    <source>
        <strain evidence="3">CCUG 43304</strain>
    </source>
</reference>
<keyword evidence="1" id="KW-0812">Transmembrane</keyword>
<evidence type="ECO:0000256" key="1">
    <source>
        <dbReference type="SAM" id="Phobius"/>
    </source>
</evidence>
<evidence type="ECO:0000313" key="2">
    <source>
        <dbReference type="EMBL" id="MFC6355412.1"/>
    </source>
</evidence>
<comment type="caution">
    <text evidence="2">The sequence shown here is derived from an EMBL/GenBank/DDBJ whole genome shotgun (WGS) entry which is preliminary data.</text>
</comment>
<dbReference type="Proteomes" id="UP001596306">
    <property type="component" value="Unassembled WGS sequence"/>
</dbReference>
<evidence type="ECO:0000313" key="3">
    <source>
        <dbReference type="Proteomes" id="UP001596306"/>
    </source>
</evidence>
<keyword evidence="3" id="KW-1185">Reference proteome</keyword>
<feature type="transmembrane region" description="Helical" evidence="1">
    <location>
        <begin position="35"/>
        <end position="56"/>
    </location>
</feature>
<gene>
    <name evidence="2" type="ORF">ACFQB0_04730</name>
</gene>
<feature type="transmembrane region" description="Helical" evidence="1">
    <location>
        <begin position="87"/>
        <end position="107"/>
    </location>
</feature>
<protein>
    <submittedName>
        <fullName evidence="2">DUF4190 domain-containing protein</fullName>
    </submittedName>
</protein>